<evidence type="ECO:0000259" key="2">
    <source>
        <dbReference type="SMART" id="SM00903"/>
    </source>
</evidence>
<dbReference type="Gene3D" id="2.30.110.10">
    <property type="entry name" value="Electron Transport, Fmn-binding Protein, Chain A"/>
    <property type="match status" value="1"/>
</dbReference>
<proteinExistence type="predicted"/>
<protein>
    <submittedName>
        <fullName evidence="3">Flavin reductase (DIM6/NTAB) family NADH-FMN oxidoreductase RutF</fullName>
    </submittedName>
</protein>
<keyword evidence="1" id="KW-0560">Oxidoreductase</keyword>
<dbReference type="GO" id="GO:0010181">
    <property type="term" value="F:FMN binding"/>
    <property type="evidence" value="ECO:0007669"/>
    <property type="project" value="InterPro"/>
</dbReference>
<dbReference type="InterPro" id="IPR002563">
    <property type="entry name" value="Flavin_Rdtase-like_dom"/>
</dbReference>
<accession>A0A852VLR9</accession>
<feature type="domain" description="Flavin reductase like" evidence="2">
    <location>
        <begin position="19"/>
        <end position="160"/>
    </location>
</feature>
<dbReference type="SMART" id="SM00903">
    <property type="entry name" value="Flavin_Reduct"/>
    <property type="match status" value="1"/>
</dbReference>
<reference evidence="3 4" key="1">
    <citation type="submission" date="2020-07" db="EMBL/GenBank/DDBJ databases">
        <title>Sequencing the genomes of 1000 actinobacteria strains.</title>
        <authorList>
            <person name="Klenk H.-P."/>
        </authorList>
    </citation>
    <scope>NUCLEOTIDE SEQUENCE [LARGE SCALE GENOMIC DNA]</scope>
    <source>
        <strain evidence="3 4">DSM 26154</strain>
    </source>
</reference>
<dbReference type="EMBL" id="JACCAE010000001">
    <property type="protein sequence ID" value="NYF97972.1"/>
    <property type="molecule type" value="Genomic_DNA"/>
</dbReference>
<dbReference type="Pfam" id="PF01613">
    <property type="entry name" value="Flavin_Reduct"/>
    <property type="match status" value="1"/>
</dbReference>
<dbReference type="RefSeq" id="WP_185990835.1">
    <property type="nucleotide sequence ID" value="NZ_JACCAE010000001.1"/>
</dbReference>
<dbReference type="GO" id="GO:0042602">
    <property type="term" value="F:riboflavin reductase (NADPH) activity"/>
    <property type="evidence" value="ECO:0007669"/>
    <property type="project" value="TreeGrafter"/>
</dbReference>
<keyword evidence="4" id="KW-1185">Reference proteome</keyword>
<dbReference type="Proteomes" id="UP000554054">
    <property type="component" value="Unassembled WGS sequence"/>
</dbReference>
<name>A0A852VLR9_9MICO</name>
<dbReference type="SUPFAM" id="SSF50475">
    <property type="entry name" value="FMN-binding split barrel"/>
    <property type="match status" value="1"/>
</dbReference>
<evidence type="ECO:0000256" key="1">
    <source>
        <dbReference type="ARBA" id="ARBA00023002"/>
    </source>
</evidence>
<organism evidence="3 4">
    <name type="scientific">Janibacter cremeus</name>
    <dbReference type="NCBI Taxonomy" id="1285192"/>
    <lineage>
        <taxon>Bacteria</taxon>
        <taxon>Bacillati</taxon>
        <taxon>Actinomycetota</taxon>
        <taxon>Actinomycetes</taxon>
        <taxon>Micrococcales</taxon>
        <taxon>Intrasporangiaceae</taxon>
        <taxon>Janibacter</taxon>
    </lineage>
</organism>
<dbReference type="InterPro" id="IPR050268">
    <property type="entry name" value="NADH-dep_flavin_reductase"/>
</dbReference>
<evidence type="ECO:0000313" key="4">
    <source>
        <dbReference type="Proteomes" id="UP000554054"/>
    </source>
</evidence>
<dbReference type="PANTHER" id="PTHR30466">
    <property type="entry name" value="FLAVIN REDUCTASE"/>
    <property type="match status" value="1"/>
</dbReference>
<dbReference type="AlphaFoldDB" id="A0A852VLR9"/>
<dbReference type="PANTHER" id="PTHR30466:SF1">
    <property type="entry name" value="FMN REDUCTASE (NADH) RUTF"/>
    <property type="match status" value="1"/>
</dbReference>
<sequence>MTFKHTTTQVLTQRFRDVMAQIPAAVAVVTTDAGDGPHGTTVSSFMSLSIDPPTMLISLDNDSSLLAKLQRGVTVGVNALTVDQGVLASRFAGQRKDDAPVEWEHSDGTPPRLAAAHAWLALTVTELIVVGDHTLVIGAVDAAHATADAPLIYWQRTYGTHTAT</sequence>
<evidence type="ECO:0000313" key="3">
    <source>
        <dbReference type="EMBL" id="NYF97972.1"/>
    </source>
</evidence>
<gene>
    <name evidence="3" type="ORF">BJY20_001364</name>
</gene>
<dbReference type="InterPro" id="IPR012349">
    <property type="entry name" value="Split_barrel_FMN-bd"/>
</dbReference>
<comment type="caution">
    <text evidence="3">The sequence shown here is derived from an EMBL/GenBank/DDBJ whole genome shotgun (WGS) entry which is preliminary data.</text>
</comment>